<evidence type="ECO:0000313" key="6">
    <source>
        <dbReference type="Proteomes" id="UP000011082"/>
    </source>
</evidence>
<dbReference type="Gene3D" id="3.60.20.10">
    <property type="entry name" value="Glutamine Phosphoribosylpyrophosphate, subunit 1, domain 1"/>
    <property type="match status" value="1"/>
</dbReference>
<name>L2GMR3_VITCO</name>
<dbReference type="Pfam" id="PF00733">
    <property type="entry name" value="Asn_synthase"/>
    <property type="match status" value="2"/>
</dbReference>
<protein>
    <recommendedName>
        <fullName evidence="4">Asparagine synthetase domain-containing protein</fullName>
    </recommendedName>
</protein>
<reference evidence="6" key="1">
    <citation type="submission" date="2011-05" db="EMBL/GenBank/DDBJ databases">
        <title>The genome sequence of Vittaforma corneae strain ATCC 50505.</title>
        <authorList>
            <consortium name="The Broad Institute Genome Sequencing Platform"/>
            <person name="Cuomo C."/>
            <person name="Didier E."/>
            <person name="Bowers L."/>
            <person name="Young S.K."/>
            <person name="Zeng Q."/>
            <person name="Gargeya S."/>
            <person name="Fitzgerald M."/>
            <person name="Haas B."/>
            <person name="Abouelleil A."/>
            <person name="Alvarado L."/>
            <person name="Arachchi H.M."/>
            <person name="Berlin A."/>
            <person name="Chapman S.B."/>
            <person name="Gearin G."/>
            <person name="Goldberg J."/>
            <person name="Griggs A."/>
            <person name="Gujja S."/>
            <person name="Hansen M."/>
            <person name="Heiman D."/>
            <person name="Howarth C."/>
            <person name="Larimer J."/>
            <person name="Lui A."/>
            <person name="MacDonald P.J.P."/>
            <person name="McCowen C."/>
            <person name="Montmayeur A."/>
            <person name="Murphy C."/>
            <person name="Neiman D."/>
            <person name="Pearson M."/>
            <person name="Priest M."/>
            <person name="Roberts A."/>
            <person name="Saif S."/>
            <person name="Shea T."/>
            <person name="Sisk P."/>
            <person name="Stolte C."/>
            <person name="Sykes S."/>
            <person name="Wortman J."/>
            <person name="Nusbaum C."/>
            <person name="Birren B."/>
        </authorList>
    </citation>
    <scope>NUCLEOTIDE SEQUENCE [LARGE SCALE GENOMIC DNA]</scope>
    <source>
        <strain evidence="6">ATCC 50505</strain>
    </source>
</reference>
<dbReference type="HOGENOM" id="CLU_012368_1_0_1"/>
<dbReference type="InterPro" id="IPR001962">
    <property type="entry name" value="Asn_synthase"/>
</dbReference>
<evidence type="ECO:0000259" key="4">
    <source>
        <dbReference type="Pfam" id="PF00733"/>
    </source>
</evidence>
<dbReference type="STRING" id="993615.L2GMR3"/>
<sequence>MCGIYLSEVPSDEEIKYYIACRGKDFQSEAVCGNFHLFSSVLSIRSSVPQPFVEFSFTFLYNGEIYNDEESDTLFIARAVKDIRHKDTNENVDGINGAFTFVNELYKRLKGHEVLLESEFALVITDGKIACFFKDDVGKRSLGYRLSPFTLSSVNYDIEVDPMKFYIYDSSTKKIYWRLKEQTGIVREYLNRMGSIKEYLFSEKYKKEYSFLTEYENIITSNTTGMHQADISLSPGPGLCRIGYVSVLHSLLESSFKTRRCYGNPVIFFSGGIDSLILAIYTHLTMDSEKTIYLINTATEGSFDCIQGIKSYQDLQSTFPNRNFVFVENNLKLDEIKKHRAVVKYLMHPKKGWMDFNIASVLYFTAMCASAYGKVVYLGSGADEIFGGYNKYINDIRDRNTVKYSRVRSHMLFDLFTISAHNIARDDRAISHWNVEARFPLLDYKIIEFSLSLPTSCFIDERFPENKAILRNLLRFHGFDRAAGTPKKAMQYGTGMSRYESQILP</sequence>
<gene>
    <name evidence="5" type="ORF">VICG_01147</name>
</gene>
<dbReference type="AlphaFoldDB" id="L2GMR3"/>
<dbReference type="RefSeq" id="XP_007604593.1">
    <property type="nucleotide sequence ID" value="XM_007604531.1"/>
</dbReference>
<dbReference type="GeneID" id="19881858"/>
<dbReference type="OMA" id="HAKICIL"/>
<dbReference type="InterPro" id="IPR029055">
    <property type="entry name" value="Ntn_hydrolases_N"/>
</dbReference>
<dbReference type="EMBL" id="JH370138">
    <property type="protein sequence ID" value="ELA41795.1"/>
    <property type="molecule type" value="Genomic_DNA"/>
</dbReference>
<proteinExistence type="predicted"/>
<dbReference type="CDD" id="cd01991">
    <property type="entry name" value="Asn_synthase_B_C"/>
    <property type="match status" value="1"/>
</dbReference>
<keyword evidence="6" id="KW-1185">Reference proteome</keyword>
<dbReference type="PANTHER" id="PTHR45937:SF1">
    <property type="entry name" value="ASPARAGINE SYNTHETASE DOMAIN-CONTAINING PROTEIN 1"/>
    <property type="match status" value="1"/>
</dbReference>
<evidence type="ECO:0000256" key="1">
    <source>
        <dbReference type="ARBA" id="ARBA00022605"/>
    </source>
</evidence>
<dbReference type="InterPro" id="IPR014729">
    <property type="entry name" value="Rossmann-like_a/b/a_fold"/>
</dbReference>
<keyword evidence="2" id="KW-0061">Asparagine biosynthesis</keyword>
<dbReference type="FunCoup" id="L2GMR3">
    <property type="interactions" value="103"/>
</dbReference>
<dbReference type="GO" id="GO:0004066">
    <property type="term" value="F:asparagine synthase (glutamine-hydrolyzing) activity"/>
    <property type="evidence" value="ECO:0007669"/>
    <property type="project" value="InterPro"/>
</dbReference>
<dbReference type="GO" id="GO:0006529">
    <property type="term" value="P:asparagine biosynthetic process"/>
    <property type="evidence" value="ECO:0007669"/>
    <property type="project" value="UniProtKB-KW"/>
</dbReference>
<dbReference type="InParanoid" id="L2GMR3"/>
<evidence type="ECO:0000313" key="5">
    <source>
        <dbReference type="EMBL" id="ELA41795.1"/>
    </source>
</evidence>
<dbReference type="VEuPathDB" id="MicrosporidiaDB:VICG_01147"/>
<feature type="domain" description="Asparagine synthetase" evidence="4">
    <location>
        <begin position="401"/>
        <end position="497"/>
    </location>
</feature>
<dbReference type="Gene3D" id="3.40.50.620">
    <property type="entry name" value="HUPs"/>
    <property type="match status" value="1"/>
</dbReference>
<evidence type="ECO:0000256" key="3">
    <source>
        <dbReference type="ARBA" id="ARBA00022962"/>
    </source>
</evidence>
<feature type="domain" description="Asparagine synthetase" evidence="4">
    <location>
        <begin position="267"/>
        <end position="392"/>
    </location>
</feature>
<dbReference type="SUPFAM" id="SSF52402">
    <property type="entry name" value="Adenine nucleotide alpha hydrolases-like"/>
    <property type="match status" value="1"/>
</dbReference>
<dbReference type="PANTHER" id="PTHR45937">
    <property type="entry name" value="ASPARAGINE SYNTHETASE DOMAIN-CONTAINING PROTEIN 1"/>
    <property type="match status" value="1"/>
</dbReference>
<evidence type="ECO:0000256" key="2">
    <source>
        <dbReference type="ARBA" id="ARBA00022888"/>
    </source>
</evidence>
<keyword evidence="1" id="KW-0028">Amino-acid biosynthesis</keyword>
<dbReference type="InterPro" id="IPR051857">
    <property type="entry name" value="Asn_synthetase_domain"/>
</dbReference>
<dbReference type="SUPFAM" id="SSF56235">
    <property type="entry name" value="N-terminal nucleophile aminohydrolases (Ntn hydrolases)"/>
    <property type="match status" value="1"/>
</dbReference>
<dbReference type="Proteomes" id="UP000011082">
    <property type="component" value="Unassembled WGS sequence"/>
</dbReference>
<dbReference type="OrthoDB" id="10252281at2759"/>
<organism evidence="5 6">
    <name type="scientific">Vittaforma corneae (strain ATCC 50505)</name>
    <name type="common">Microsporidian parasite</name>
    <name type="synonym">Nosema corneum</name>
    <dbReference type="NCBI Taxonomy" id="993615"/>
    <lineage>
        <taxon>Eukaryota</taxon>
        <taxon>Fungi</taxon>
        <taxon>Fungi incertae sedis</taxon>
        <taxon>Microsporidia</taxon>
        <taxon>Nosematidae</taxon>
        <taxon>Vittaforma</taxon>
    </lineage>
</organism>
<keyword evidence="3" id="KW-0315">Glutamine amidotransferase</keyword>
<accession>L2GMR3</accession>